<keyword evidence="7 9" id="KW-0663">Pyridoxal phosphate</keyword>
<dbReference type="PANTHER" id="PTHR42885">
    <property type="entry name" value="HISTIDINOL-PHOSPHATE AMINOTRANSFERASE-RELATED"/>
    <property type="match status" value="1"/>
</dbReference>
<keyword evidence="4 9" id="KW-0032">Aminotransferase</keyword>
<sequence length="356" mass="40530">MVKNLVRRDIREFDPYKTNQIPYKIKLDANESPFDLPEKIRQKVVDFFLKGPELNLYPDTESTELRKILASYWKVDSDNIVVGTGSDQLIQVIINVFVEKGDKVICPMPSFGMYKINTIIGGGTPVEVPLKREEDFEYDIDLFIETAKKEKAKVVFLCTPNNPTGGSIPKADIERIVKECPNTVIVVDEAYAEFSKESSVDLIFKYDNLIILRTFSKAYGLAGIRCGYSLSCIEMAEELSKVKPPYNISSLSQYIAILTFKEREIIDKQVEYLIEQREYLMRELKKIDKIHVYPSQANFICFEVPDASLVHKKLEAKGILVRSFGNAPVLGNCIRISVGSKEQNDILLKELSECLK</sequence>
<dbReference type="PROSITE" id="PS00599">
    <property type="entry name" value="AA_TRANSFER_CLASS_2"/>
    <property type="match status" value="1"/>
</dbReference>
<dbReference type="Pfam" id="PF00155">
    <property type="entry name" value="Aminotran_1_2"/>
    <property type="match status" value="1"/>
</dbReference>
<dbReference type="HAMAP" id="MF_01023">
    <property type="entry name" value="HisC_aminotrans_2"/>
    <property type="match status" value="1"/>
</dbReference>
<dbReference type="KEGG" id="hsc:HVS_15510"/>
<comment type="similarity">
    <text evidence="2 9">Belongs to the class-II pyridoxal-phosphate-dependent aminotransferase family. Histidinol-phosphate aminotransferase subfamily.</text>
</comment>
<dbReference type="GO" id="GO:0000105">
    <property type="term" value="P:L-histidine biosynthetic process"/>
    <property type="evidence" value="ECO:0007669"/>
    <property type="project" value="UniProtKB-UniRule"/>
</dbReference>
<evidence type="ECO:0000256" key="4">
    <source>
        <dbReference type="ARBA" id="ARBA00022576"/>
    </source>
</evidence>
<dbReference type="EMBL" id="CP025197">
    <property type="protein sequence ID" value="AUG58943.1"/>
    <property type="molecule type" value="Genomic_DNA"/>
</dbReference>
<comment type="catalytic activity">
    <reaction evidence="9">
        <text>L-histidinol phosphate + 2-oxoglutarate = 3-(imidazol-4-yl)-2-oxopropyl phosphate + L-glutamate</text>
        <dbReference type="Rhea" id="RHEA:23744"/>
        <dbReference type="ChEBI" id="CHEBI:16810"/>
        <dbReference type="ChEBI" id="CHEBI:29985"/>
        <dbReference type="ChEBI" id="CHEBI:57766"/>
        <dbReference type="ChEBI" id="CHEBI:57980"/>
        <dbReference type="EC" id="2.6.1.9"/>
    </reaction>
</comment>
<organism evidence="11 13">
    <name type="scientific">Acetivibrio saccincola</name>
    <dbReference type="NCBI Taxonomy" id="1677857"/>
    <lineage>
        <taxon>Bacteria</taxon>
        <taxon>Bacillati</taxon>
        <taxon>Bacillota</taxon>
        <taxon>Clostridia</taxon>
        <taxon>Eubacteriales</taxon>
        <taxon>Oscillospiraceae</taxon>
        <taxon>Acetivibrio</taxon>
    </lineage>
</organism>
<name>A0A2K9ELN2_9FIRM</name>
<dbReference type="NCBIfam" id="TIGR01141">
    <property type="entry name" value="hisC"/>
    <property type="match status" value="1"/>
</dbReference>
<evidence type="ECO:0000313" key="14">
    <source>
        <dbReference type="Proteomes" id="UP000239720"/>
    </source>
</evidence>
<dbReference type="OrthoDB" id="9813612at2"/>
<dbReference type="SUPFAM" id="SSF53383">
    <property type="entry name" value="PLP-dependent transferases"/>
    <property type="match status" value="1"/>
</dbReference>
<keyword evidence="5 9" id="KW-0028">Amino-acid biosynthesis</keyword>
<comment type="pathway">
    <text evidence="9">Amino-acid biosynthesis; L-histidine biosynthesis; L-histidine from 5-phospho-alpha-D-ribose 1-diphosphate: step 7/9.</text>
</comment>
<evidence type="ECO:0000256" key="7">
    <source>
        <dbReference type="ARBA" id="ARBA00022898"/>
    </source>
</evidence>
<protein>
    <recommendedName>
        <fullName evidence="9">Histidinol-phosphate aminotransferase</fullName>
        <ecNumber evidence="9">2.6.1.9</ecNumber>
    </recommendedName>
    <alternativeName>
        <fullName evidence="9">Imidazole acetol-phosphate transaminase</fullName>
    </alternativeName>
</protein>
<keyword evidence="6 9" id="KW-0808">Transferase</keyword>
<dbReference type="InterPro" id="IPR005861">
    <property type="entry name" value="HisP_aminotrans"/>
</dbReference>
<keyword evidence="13" id="KW-1185">Reference proteome</keyword>
<dbReference type="RefSeq" id="WP_101303678.1">
    <property type="nucleotide sequence ID" value="NZ_CP025197.1"/>
</dbReference>
<dbReference type="UniPathway" id="UPA00031">
    <property type="reaction ID" value="UER00012"/>
</dbReference>
<reference evidence="11 13" key="1">
    <citation type="submission" date="2017-12" db="EMBL/GenBank/DDBJ databases">
        <title>Complete genome sequence of Herbivorax saccincola GGR1, a novel Cellulosome-producing hydrolytic bacterium in a thermophilic biogas plant, established by Illumina and Nanopore MinION sequencing.</title>
        <authorList>
            <person name="Pechtl A."/>
            <person name="Ruckert C."/>
            <person name="Koeck D.E."/>
            <person name="Maus I."/>
            <person name="Winkler A."/>
            <person name="Kalinowski J."/>
            <person name="Puhler A."/>
            <person name="Schwarz W.W."/>
            <person name="Zverlov V.V."/>
            <person name="Schluter A."/>
            <person name="Liebl W."/>
        </authorList>
    </citation>
    <scope>NUCLEOTIDE SEQUENCE [LARGE SCALE GENOMIC DNA]</scope>
    <source>
        <strain evidence="11">GGR1</strain>
        <strain evidence="13">SR1</strain>
    </source>
</reference>
<dbReference type="GO" id="GO:0030170">
    <property type="term" value="F:pyridoxal phosphate binding"/>
    <property type="evidence" value="ECO:0007669"/>
    <property type="project" value="InterPro"/>
</dbReference>
<accession>A0A2K9ELN2</accession>
<dbReference type="CDD" id="cd00609">
    <property type="entry name" value="AAT_like"/>
    <property type="match status" value="1"/>
</dbReference>
<evidence type="ECO:0000256" key="5">
    <source>
        <dbReference type="ARBA" id="ARBA00022605"/>
    </source>
</evidence>
<proteinExistence type="inferred from homology"/>
<evidence type="ECO:0000256" key="3">
    <source>
        <dbReference type="ARBA" id="ARBA00011738"/>
    </source>
</evidence>
<feature type="domain" description="Aminotransferase class I/classII large" evidence="10">
    <location>
        <begin position="24"/>
        <end position="350"/>
    </location>
</feature>
<dbReference type="InterPro" id="IPR004839">
    <property type="entry name" value="Aminotransferase_I/II_large"/>
</dbReference>
<feature type="modified residue" description="N6-(pyridoxal phosphate)lysine" evidence="9">
    <location>
        <position position="217"/>
    </location>
</feature>
<dbReference type="Proteomes" id="UP000239720">
    <property type="component" value="Unassembled WGS sequence"/>
</dbReference>
<dbReference type="GO" id="GO:0004400">
    <property type="term" value="F:histidinol-phosphate transaminase activity"/>
    <property type="evidence" value="ECO:0007669"/>
    <property type="project" value="UniProtKB-UniRule"/>
</dbReference>
<evidence type="ECO:0000313" key="11">
    <source>
        <dbReference type="EMBL" id="AUG58943.1"/>
    </source>
</evidence>
<dbReference type="Proteomes" id="UP000233534">
    <property type="component" value="Chromosome"/>
</dbReference>
<evidence type="ECO:0000256" key="9">
    <source>
        <dbReference type="HAMAP-Rule" id="MF_01023"/>
    </source>
</evidence>
<evidence type="ECO:0000256" key="8">
    <source>
        <dbReference type="ARBA" id="ARBA00023102"/>
    </source>
</evidence>
<dbReference type="InterPro" id="IPR001917">
    <property type="entry name" value="Aminotrans_II_pyridoxalP_BS"/>
</dbReference>
<dbReference type="InterPro" id="IPR015422">
    <property type="entry name" value="PyrdxlP-dep_Trfase_small"/>
</dbReference>
<keyword evidence="8 9" id="KW-0368">Histidine biosynthesis</keyword>
<dbReference type="InterPro" id="IPR015421">
    <property type="entry name" value="PyrdxlP-dep_Trfase_major"/>
</dbReference>
<comment type="cofactor">
    <cofactor evidence="1 9">
        <name>pyridoxal 5'-phosphate</name>
        <dbReference type="ChEBI" id="CHEBI:597326"/>
    </cofactor>
</comment>
<gene>
    <name evidence="11" type="primary">hisC2</name>
    <name evidence="9" type="synonym">hisC</name>
    <name evidence="12" type="ORF">B9R14_03815</name>
    <name evidence="11" type="ORF">HVS_15510</name>
</gene>
<dbReference type="Gene3D" id="3.90.1150.10">
    <property type="entry name" value="Aspartate Aminotransferase, domain 1"/>
    <property type="match status" value="1"/>
</dbReference>
<evidence type="ECO:0000259" key="10">
    <source>
        <dbReference type="Pfam" id="PF00155"/>
    </source>
</evidence>
<dbReference type="EMBL" id="NEMB01000003">
    <property type="protein sequence ID" value="PQQ65979.1"/>
    <property type="molecule type" value="Genomic_DNA"/>
</dbReference>
<reference evidence="12 14" key="2">
    <citation type="journal article" date="2018" name="Syst. Appl. Microbiol.">
        <title>Characterization and high-quality draft genome sequence of Herbivorax saccincola A7, an anaerobic, alkaliphilic, thermophilic, cellulolytic, and xylanolytic bacterium.</title>
        <authorList>
            <person name="Aikawa S."/>
            <person name="Baramee S."/>
            <person name="Sermsathanaswadi J."/>
            <person name="Thianheng P."/>
            <person name="Tachaapaikoon C."/>
            <person name="Shikata A."/>
            <person name="Waeonukul R."/>
            <person name="Pason P."/>
            <person name="Ratanakhanokchai K."/>
            <person name="Kosugi A."/>
        </authorList>
    </citation>
    <scope>NUCLEOTIDE SEQUENCE [LARGE SCALE GENOMIC DNA]</scope>
    <source>
        <strain evidence="12 14">A7</strain>
    </source>
</reference>
<evidence type="ECO:0000256" key="6">
    <source>
        <dbReference type="ARBA" id="ARBA00022679"/>
    </source>
</evidence>
<evidence type="ECO:0000256" key="2">
    <source>
        <dbReference type="ARBA" id="ARBA00007970"/>
    </source>
</evidence>
<evidence type="ECO:0000313" key="13">
    <source>
        <dbReference type="Proteomes" id="UP000233534"/>
    </source>
</evidence>
<dbReference type="PANTHER" id="PTHR42885:SF2">
    <property type="entry name" value="HISTIDINOL-PHOSPHATE AMINOTRANSFERASE"/>
    <property type="match status" value="1"/>
</dbReference>
<dbReference type="InterPro" id="IPR015424">
    <property type="entry name" value="PyrdxlP-dep_Trfase"/>
</dbReference>
<dbReference type="EC" id="2.6.1.9" evidence="9"/>
<evidence type="ECO:0000256" key="1">
    <source>
        <dbReference type="ARBA" id="ARBA00001933"/>
    </source>
</evidence>
<dbReference type="AlphaFoldDB" id="A0A2K9ELN2"/>
<evidence type="ECO:0000313" key="12">
    <source>
        <dbReference type="EMBL" id="PQQ65979.1"/>
    </source>
</evidence>
<comment type="subunit">
    <text evidence="3 9">Homodimer.</text>
</comment>
<dbReference type="Gene3D" id="3.40.640.10">
    <property type="entry name" value="Type I PLP-dependent aspartate aminotransferase-like (Major domain)"/>
    <property type="match status" value="1"/>
</dbReference>